<dbReference type="OrthoDB" id="5560538at2"/>
<dbReference type="PROSITE" id="PS50093">
    <property type="entry name" value="PKD"/>
    <property type="match status" value="1"/>
</dbReference>
<dbReference type="Gene3D" id="2.60.40.10">
    <property type="entry name" value="Immunoglobulins"/>
    <property type="match status" value="2"/>
</dbReference>
<dbReference type="PANTHER" id="PTHR42535:SF2">
    <property type="entry name" value="CHROMOSOME UNDETERMINED SCAFFOLD_146, WHOLE GENOME SHOTGUN SEQUENCE"/>
    <property type="match status" value="1"/>
</dbReference>
<dbReference type="InterPro" id="IPR035986">
    <property type="entry name" value="PKD_dom_sf"/>
</dbReference>
<keyword evidence="7" id="KW-1185">Reference proteome</keyword>
<reference evidence="6 7" key="1">
    <citation type="submission" date="2011-06" db="EMBL/GenBank/DDBJ databases">
        <title>Genomic sequence of Methylobacter tundripaludum SV96.</title>
        <authorList>
            <consortium name="US DOE Joint Genome Institute"/>
            <person name="Lucas S."/>
            <person name="Han J."/>
            <person name="Lapidus A."/>
            <person name="Cheng J.-F."/>
            <person name="Goodwin L."/>
            <person name="Pitluck S."/>
            <person name="Held B."/>
            <person name="Detter J.C."/>
            <person name="Han C."/>
            <person name="Tapia R."/>
            <person name="Land M."/>
            <person name="Hauser L."/>
            <person name="Kyrpides N."/>
            <person name="Ivanova N."/>
            <person name="Ovchinnikova G."/>
            <person name="Pagani I."/>
            <person name="Klotz M.G."/>
            <person name="Dispirito A.A."/>
            <person name="Murrell J.C."/>
            <person name="Dunfield P."/>
            <person name="Kalyuzhnaya M.G."/>
            <person name="Svenning M."/>
            <person name="Trotsenko Y.A."/>
            <person name="Stein L.Y."/>
            <person name="Woyke T."/>
        </authorList>
    </citation>
    <scope>NUCLEOTIDE SEQUENCE [LARGE SCALE GENOMIC DNA]</scope>
    <source>
        <strain evidence="7">ATCC BAA-1195 / DSM 17260 / SV96</strain>
    </source>
</reference>
<dbReference type="InterPro" id="IPR013783">
    <property type="entry name" value="Ig-like_fold"/>
</dbReference>
<dbReference type="InterPro" id="IPR006558">
    <property type="entry name" value="LamG-like"/>
</dbReference>
<dbReference type="AlphaFoldDB" id="G3J0N7"/>
<dbReference type="eggNOG" id="COG0028">
    <property type="taxonomic scope" value="Bacteria"/>
</dbReference>
<dbReference type="Pfam" id="PF00801">
    <property type="entry name" value="PKD"/>
    <property type="match status" value="1"/>
</dbReference>
<feature type="domain" description="PKD" evidence="4">
    <location>
        <begin position="117"/>
        <end position="205"/>
    </location>
</feature>
<dbReference type="Pfam" id="PF00041">
    <property type="entry name" value="fn3"/>
    <property type="match status" value="1"/>
</dbReference>
<dbReference type="Proteomes" id="UP000004664">
    <property type="component" value="Unassembled WGS sequence"/>
</dbReference>
<evidence type="ECO:0000313" key="6">
    <source>
        <dbReference type="EMBL" id="EGW20759.1"/>
    </source>
</evidence>
<dbReference type="eggNOG" id="COG3291">
    <property type="taxonomic scope" value="Bacteria"/>
</dbReference>
<dbReference type="SUPFAM" id="SSF49899">
    <property type="entry name" value="Concanavalin A-like lectins/glucanases"/>
    <property type="match status" value="1"/>
</dbReference>
<proteinExistence type="predicted"/>
<dbReference type="Gene3D" id="2.60.120.200">
    <property type="match status" value="1"/>
</dbReference>
<evidence type="ECO:0000256" key="1">
    <source>
        <dbReference type="ARBA" id="ARBA00022729"/>
    </source>
</evidence>
<gene>
    <name evidence="6" type="ORF">Mettu_3908</name>
</gene>
<dbReference type="RefSeq" id="WP_006893137.1">
    <property type="nucleotide sequence ID" value="NZ_JH109153.1"/>
</dbReference>
<dbReference type="InterPro" id="IPR022409">
    <property type="entry name" value="PKD/Chitinase_dom"/>
</dbReference>
<dbReference type="HOGENOM" id="CLU_463674_0_0_6"/>
<feature type="compositionally biased region" description="Pro residues" evidence="3">
    <location>
        <begin position="207"/>
        <end position="217"/>
    </location>
</feature>
<evidence type="ECO:0000313" key="7">
    <source>
        <dbReference type="Proteomes" id="UP000004664"/>
    </source>
</evidence>
<feature type="domain" description="Fibronectin type-III" evidence="5">
    <location>
        <begin position="20"/>
        <end position="113"/>
    </location>
</feature>
<evidence type="ECO:0000256" key="3">
    <source>
        <dbReference type="SAM" id="MobiDB-lite"/>
    </source>
</evidence>
<dbReference type="CDD" id="cd00146">
    <property type="entry name" value="PKD"/>
    <property type="match status" value="1"/>
</dbReference>
<evidence type="ECO:0000259" key="4">
    <source>
        <dbReference type="PROSITE" id="PS50093"/>
    </source>
</evidence>
<dbReference type="PROSITE" id="PS50853">
    <property type="entry name" value="FN3"/>
    <property type="match status" value="1"/>
</dbReference>
<feature type="region of interest" description="Disordered" evidence="3">
    <location>
        <begin position="203"/>
        <end position="223"/>
    </location>
</feature>
<keyword evidence="2" id="KW-1015">Disulfide bond</keyword>
<name>G3J0N7_METTV</name>
<dbReference type="InterPro" id="IPR036116">
    <property type="entry name" value="FN3_sf"/>
</dbReference>
<dbReference type="CDD" id="cd00063">
    <property type="entry name" value="FN3"/>
    <property type="match status" value="1"/>
</dbReference>
<dbReference type="Pfam" id="PF13385">
    <property type="entry name" value="Laminin_G_3"/>
    <property type="match status" value="1"/>
</dbReference>
<sequence>MKNYLTNTSLRELFPHFLLVGLALFLFSGNLLAGSANLAWNASTSSSVGGYKVAYGLSSGNYTSTIDVGNATTSAVSGLQAGTKYYFAVKAYDSTKTVESAYSNESNLTVPAATTAVTADFTASKTSGVATLAVDFTPVTTGTITSWAWSFPGSYTPTVTNTTAKVTTATYATPGTYSVSLTVTGASGSITKTYPNLITVTATSTPAPAPTPTPTPAPTTSTSNTGLVAAYGFDEVSGTTVADASGQGNLGTISNATRITNGHSGNALSFNGTNAWVSVNDSAALDLSTSMTLEAWVYPTSLTTGGKTVFSKEKSGGAVYNLYANEDANVPLSSFNDGSYRVISGPSQLPANQWAHLVSTYDGQYQRIYVNGVEVAKRAQTGLIQQSTGALRIGGNSVWGEYFQGYIDEVRIYNRALTATEVTYNLKTAVSVSNPQQFVMGDKIKEPWVDYKPQGTAQAYRTTPQKTGVVTTVQVYLDASSTATELVAGVYKDNSGHPGALVAQGKLSTLKSGAWNLVPVPVASVTAAQPYWIAILGSKGQIGFLDLLGSGTGALESSASTTLTSLPATWTGSAYKASSNMSAFGNGY</sequence>
<dbReference type="EMBL" id="JH109153">
    <property type="protein sequence ID" value="EGW20759.1"/>
    <property type="molecule type" value="Genomic_DNA"/>
</dbReference>
<dbReference type="STRING" id="697282.Mettu_3908"/>
<dbReference type="PANTHER" id="PTHR42535">
    <property type="entry name" value="OOKINETE PROTEIN, PUTATIVE-RELATED"/>
    <property type="match status" value="1"/>
</dbReference>
<organism evidence="6 7">
    <name type="scientific">Methylobacter tundripaludum (strain ATCC BAA-1195 / DSM 17260 / SV96)</name>
    <dbReference type="NCBI Taxonomy" id="697282"/>
    <lineage>
        <taxon>Bacteria</taxon>
        <taxon>Pseudomonadati</taxon>
        <taxon>Pseudomonadota</taxon>
        <taxon>Gammaproteobacteria</taxon>
        <taxon>Methylococcales</taxon>
        <taxon>Methylococcaceae</taxon>
        <taxon>Methylobacter</taxon>
    </lineage>
</organism>
<dbReference type="SUPFAM" id="SSF49265">
    <property type="entry name" value="Fibronectin type III"/>
    <property type="match status" value="1"/>
</dbReference>
<evidence type="ECO:0000259" key="5">
    <source>
        <dbReference type="PROSITE" id="PS50853"/>
    </source>
</evidence>
<dbReference type="SMART" id="SM00560">
    <property type="entry name" value="LamGL"/>
    <property type="match status" value="1"/>
</dbReference>
<keyword evidence="1" id="KW-0732">Signal</keyword>
<accession>G3J0N7</accession>
<dbReference type="InterPro" id="IPR003961">
    <property type="entry name" value="FN3_dom"/>
</dbReference>
<dbReference type="InterPro" id="IPR013320">
    <property type="entry name" value="ConA-like_dom_sf"/>
</dbReference>
<dbReference type="SUPFAM" id="SSF49299">
    <property type="entry name" value="PKD domain"/>
    <property type="match status" value="1"/>
</dbReference>
<dbReference type="InterPro" id="IPR000601">
    <property type="entry name" value="PKD_dom"/>
</dbReference>
<dbReference type="SMART" id="SM00089">
    <property type="entry name" value="PKD"/>
    <property type="match status" value="1"/>
</dbReference>
<protein>
    <submittedName>
        <fullName evidence="6">PKD domain containing protein</fullName>
    </submittedName>
</protein>
<evidence type="ECO:0000256" key="2">
    <source>
        <dbReference type="ARBA" id="ARBA00023157"/>
    </source>
</evidence>